<organism evidence="2 3">
    <name type="scientific">Corchorus olitorius</name>
    <dbReference type="NCBI Taxonomy" id="93759"/>
    <lineage>
        <taxon>Eukaryota</taxon>
        <taxon>Viridiplantae</taxon>
        <taxon>Streptophyta</taxon>
        <taxon>Embryophyta</taxon>
        <taxon>Tracheophyta</taxon>
        <taxon>Spermatophyta</taxon>
        <taxon>Magnoliopsida</taxon>
        <taxon>eudicotyledons</taxon>
        <taxon>Gunneridae</taxon>
        <taxon>Pentapetalae</taxon>
        <taxon>rosids</taxon>
        <taxon>malvids</taxon>
        <taxon>Malvales</taxon>
        <taxon>Malvaceae</taxon>
        <taxon>Grewioideae</taxon>
        <taxon>Apeibeae</taxon>
        <taxon>Corchorus</taxon>
    </lineage>
</organism>
<sequence length="31" mass="3735">MKEELKTDKREQMAETTNPAEKRRAKSEKRD</sequence>
<comment type="caution">
    <text evidence="2">The sequence shown here is derived from an EMBL/GenBank/DDBJ whole genome shotgun (WGS) entry which is preliminary data.</text>
</comment>
<dbReference type="EMBL" id="AWUE01021046">
    <property type="protein sequence ID" value="OMO63839.1"/>
    <property type="molecule type" value="Genomic_DNA"/>
</dbReference>
<dbReference type="AlphaFoldDB" id="A0A1R3H0I0"/>
<evidence type="ECO:0000313" key="2">
    <source>
        <dbReference type="EMBL" id="OMO63839.1"/>
    </source>
</evidence>
<reference evidence="3" key="1">
    <citation type="submission" date="2013-09" db="EMBL/GenBank/DDBJ databases">
        <title>Corchorus olitorius genome sequencing.</title>
        <authorList>
            <person name="Alam M."/>
            <person name="Haque M.S."/>
            <person name="Islam M.S."/>
            <person name="Emdad E.M."/>
            <person name="Islam M.M."/>
            <person name="Ahmed B."/>
            <person name="Halim A."/>
            <person name="Hossen Q.M.M."/>
            <person name="Hossain M.Z."/>
            <person name="Ahmed R."/>
            <person name="Khan M.M."/>
            <person name="Islam R."/>
            <person name="Rashid M.M."/>
            <person name="Khan S.A."/>
            <person name="Rahman M.S."/>
            <person name="Alam M."/>
            <person name="Yahiya A.S."/>
            <person name="Khan M.S."/>
            <person name="Azam M.S."/>
            <person name="Haque T."/>
            <person name="Lashkar M.Z.H."/>
            <person name="Akhand A.I."/>
            <person name="Morshed G."/>
            <person name="Roy S."/>
            <person name="Uddin K.S."/>
            <person name="Rabeya T."/>
            <person name="Hossain A.S."/>
            <person name="Chowdhury A."/>
            <person name="Snigdha A.R."/>
            <person name="Mortoza M.S."/>
            <person name="Matin S.A."/>
            <person name="Hoque S.M.E."/>
            <person name="Islam M.K."/>
            <person name="Roy D.K."/>
            <person name="Haider R."/>
            <person name="Moosa M.M."/>
            <person name="Elias S.M."/>
            <person name="Hasan A.M."/>
            <person name="Jahan S."/>
            <person name="Shafiuddin M."/>
            <person name="Mahmood N."/>
            <person name="Shommy N.S."/>
        </authorList>
    </citation>
    <scope>NUCLEOTIDE SEQUENCE [LARGE SCALE GENOMIC DNA]</scope>
    <source>
        <strain evidence="3">cv. O-4</strain>
    </source>
</reference>
<feature type="region of interest" description="Disordered" evidence="1">
    <location>
        <begin position="1"/>
        <end position="31"/>
    </location>
</feature>
<gene>
    <name evidence="2" type="ORF">COLO4_32203</name>
</gene>
<protein>
    <submittedName>
        <fullName evidence="2">Uncharacterized protein</fullName>
    </submittedName>
</protein>
<keyword evidence="3" id="KW-1185">Reference proteome</keyword>
<proteinExistence type="predicted"/>
<accession>A0A1R3H0I0</accession>
<evidence type="ECO:0000256" key="1">
    <source>
        <dbReference type="SAM" id="MobiDB-lite"/>
    </source>
</evidence>
<name>A0A1R3H0I0_9ROSI</name>
<feature type="compositionally biased region" description="Basic and acidic residues" evidence="1">
    <location>
        <begin position="1"/>
        <end position="13"/>
    </location>
</feature>
<dbReference type="Proteomes" id="UP000187203">
    <property type="component" value="Unassembled WGS sequence"/>
</dbReference>
<evidence type="ECO:0000313" key="3">
    <source>
        <dbReference type="Proteomes" id="UP000187203"/>
    </source>
</evidence>